<gene>
    <name evidence="5" type="ORF">KDL01_01360</name>
</gene>
<dbReference type="InterPro" id="IPR036388">
    <property type="entry name" value="WH-like_DNA-bd_sf"/>
</dbReference>
<dbReference type="Pfam" id="PF13404">
    <property type="entry name" value="HTH_AsnC-type"/>
    <property type="match status" value="2"/>
</dbReference>
<evidence type="ECO:0000256" key="2">
    <source>
        <dbReference type="ARBA" id="ARBA00023125"/>
    </source>
</evidence>
<proteinExistence type="predicted"/>
<organism evidence="5 6">
    <name type="scientific">Actinospica durhamensis</name>
    <dbReference type="NCBI Taxonomy" id="1508375"/>
    <lineage>
        <taxon>Bacteria</taxon>
        <taxon>Bacillati</taxon>
        <taxon>Actinomycetota</taxon>
        <taxon>Actinomycetes</taxon>
        <taxon>Catenulisporales</taxon>
        <taxon>Actinospicaceae</taxon>
        <taxon>Actinospica</taxon>
    </lineage>
</organism>
<dbReference type="AlphaFoldDB" id="A0A941EIA8"/>
<dbReference type="SMART" id="SM00344">
    <property type="entry name" value="HTH_ASNC"/>
    <property type="match status" value="2"/>
</dbReference>
<dbReference type="PANTHER" id="PTHR30154:SF34">
    <property type="entry name" value="TRANSCRIPTIONAL REGULATOR AZLB"/>
    <property type="match status" value="1"/>
</dbReference>
<dbReference type="GO" id="GO:0005829">
    <property type="term" value="C:cytosol"/>
    <property type="evidence" value="ECO:0007669"/>
    <property type="project" value="TreeGrafter"/>
</dbReference>
<sequence length="335" mass="36300">MEDIRRAPAVGRLDLIDRQLLQALCVDGRAPLSRIAQALEVTARTATQHYRRLREAGGLRVLARADGLRTVEDTEWMVRLLTQPERAEALADEIAARKDVRWVALVSGGTEIACKVVAHGGLDAEALLGRRPAGGSIIRISAQALVSVYRRGVRGWSQISAALSPERIAVLAPAAFAPAPGAPRPGAPLRLDEADLEVIGWLGRDGRASYRQLAALTGRDESTVRRRVEALRSAGILEFDLYLDEAVLGHRAGAMLWMDADMALLPEIARRLSGDFGVCFAAATTGRTNLVAYVTYRDQDGLYESISRRIGTIPGVRRIEAAPIARTVKRFGAIG</sequence>
<evidence type="ECO:0000256" key="3">
    <source>
        <dbReference type="ARBA" id="ARBA00023163"/>
    </source>
</evidence>
<dbReference type="EMBL" id="JAGSOG010000003">
    <property type="protein sequence ID" value="MBR7831886.1"/>
    <property type="molecule type" value="Genomic_DNA"/>
</dbReference>
<evidence type="ECO:0000259" key="4">
    <source>
        <dbReference type="PROSITE" id="PS50956"/>
    </source>
</evidence>
<dbReference type="SUPFAM" id="SSF54909">
    <property type="entry name" value="Dimeric alpha+beta barrel"/>
    <property type="match status" value="1"/>
</dbReference>
<keyword evidence="6" id="KW-1185">Reference proteome</keyword>
<dbReference type="Proteomes" id="UP000675781">
    <property type="component" value="Unassembled WGS sequence"/>
</dbReference>
<dbReference type="InterPro" id="IPR000485">
    <property type="entry name" value="AsnC-type_HTH_dom"/>
</dbReference>
<protein>
    <submittedName>
        <fullName evidence="5">Lrp/AsnC family transcriptional regulator</fullName>
    </submittedName>
</protein>
<dbReference type="InterPro" id="IPR036390">
    <property type="entry name" value="WH_DNA-bd_sf"/>
</dbReference>
<dbReference type="GO" id="GO:0043565">
    <property type="term" value="F:sequence-specific DNA binding"/>
    <property type="evidence" value="ECO:0007669"/>
    <property type="project" value="InterPro"/>
</dbReference>
<evidence type="ECO:0000256" key="1">
    <source>
        <dbReference type="ARBA" id="ARBA00023015"/>
    </source>
</evidence>
<comment type="caution">
    <text evidence="5">The sequence shown here is derived from an EMBL/GenBank/DDBJ whole genome shotgun (WGS) entry which is preliminary data.</text>
</comment>
<keyword evidence="3" id="KW-0804">Transcription</keyword>
<feature type="domain" description="HTH asnC-type" evidence="4">
    <location>
        <begin position="191"/>
        <end position="251"/>
    </location>
</feature>
<dbReference type="SUPFAM" id="SSF46785">
    <property type="entry name" value="Winged helix' DNA-binding domain"/>
    <property type="match status" value="2"/>
</dbReference>
<dbReference type="InterPro" id="IPR019888">
    <property type="entry name" value="Tscrpt_reg_AsnC-like"/>
</dbReference>
<reference evidence="5" key="1">
    <citation type="submission" date="2021-04" db="EMBL/GenBank/DDBJ databases">
        <title>Genome based classification of Actinospica acidithermotolerans sp. nov., an actinobacterium isolated from an Indonesian hot spring.</title>
        <authorList>
            <person name="Kusuma A.B."/>
            <person name="Putra K.E."/>
            <person name="Nafisah S."/>
            <person name="Loh J."/>
            <person name="Nouioui I."/>
            <person name="Goodfellow M."/>
        </authorList>
    </citation>
    <scope>NUCLEOTIDE SEQUENCE</scope>
    <source>
        <strain evidence="5">CSCA 57</strain>
    </source>
</reference>
<dbReference type="GO" id="GO:0043200">
    <property type="term" value="P:response to amino acid"/>
    <property type="evidence" value="ECO:0007669"/>
    <property type="project" value="TreeGrafter"/>
</dbReference>
<evidence type="ECO:0000313" key="6">
    <source>
        <dbReference type="Proteomes" id="UP000675781"/>
    </source>
</evidence>
<dbReference type="PANTHER" id="PTHR30154">
    <property type="entry name" value="LEUCINE-RESPONSIVE REGULATORY PROTEIN"/>
    <property type="match status" value="1"/>
</dbReference>
<keyword evidence="2" id="KW-0238">DNA-binding</keyword>
<keyword evidence="1" id="KW-0805">Transcription regulation</keyword>
<dbReference type="InterPro" id="IPR054609">
    <property type="entry name" value="PF0864-like_C"/>
</dbReference>
<dbReference type="Gene3D" id="3.30.70.920">
    <property type="match status" value="1"/>
</dbReference>
<dbReference type="Gene3D" id="1.10.10.10">
    <property type="entry name" value="Winged helix-like DNA-binding domain superfamily/Winged helix DNA-binding domain"/>
    <property type="match status" value="2"/>
</dbReference>
<dbReference type="RefSeq" id="WP_212526419.1">
    <property type="nucleotide sequence ID" value="NZ_JAGSOG010000003.1"/>
</dbReference>
<dbReference type="PRINTS" id="PR00033">
    <property type="entry name" value="HTHASNC"/>
</dbReference>
<dbReference type="Pfam" id="PF22482">
    <property type="entry name" value="AsnC_trans_reg_3"/>
    <property type="match status" value="1"/>
</dbReference>
<dbReference type="InterPro" id="IPR011008">
    <property type="entry name" value="Dimeric_a/b-barrel"/>
</dbReference>
<dbReference type="PROSITE" id="PS50956">
    <property type="entry name" value="HTH_ASNC_2"/>
    <property type="match status" value="1"/>
</dbReference>
<name>A0A941EIA8_9ACTN</name>
<evidence type="ECO:0000313" key="5">
    <source>
        <dbReference type="EMBL" id="MBR7831886.1"/>
    </source>
</evidence>
<accession>A0A941EIA8</accession>